<dbReference type="SMART" id="SM00220">
    <property type="entry name" value="S_TKc"/>
    <property type="match status" value="1"/>
</dbReference>
<gene>
    <name evidence="5" type="primary">HRK1_1</name>
    <name evidence="5" type="ORF">H4R18_003300</name>
</gene>
<keyword evidence="1" id="KW-0547">Nucleotide-binding</keyword>
<feature type="compositionally biased region" description="Low complexity" evidence="3">
    <location>
        <begin position="40"/>
        <end position="54"/>
    </location>
</feature>
<keyword evidence="5" id="KW-0808">Transferase</keyword>
<feature type="compositionally biased region" description="Low complexity" evidence="3">
    <location>
        <begin position="183"/>
        <end position="218"/>
    </location>
</feature>
<dbReference type="GO" id="GO:0045719">
    <property type="term" value="P:negative regulation of glycogen biosynthetic process"/>
    <property type="evidence" value="ECO:0007669"/>
    <property type="project" value="TreeGrafter"/>
</dbReference>
<dbReference type="InterPro" id="IPR000719">
    <property type="entry name" value="Prot_kinase_dom"/>
</dbReference>
<dbReference type="Pfam" id="PF00069">
    <property type="entry name" value="Pkinase"/>
    <property type="match status" value="1"/>
</dbReference>
<dbReference type="AlphaFoldDB" id="A0A9W8H9J7"/>
<dbReference type="PANTHER" id="PTHR24346:SF51">
    <property type="entry name" value="PAS DOMAIN-CONTAINING SERINE_THREONINE-PROTEIN KINASE"/>
    <property type="match status" value="1"/>
</dbReference>
<feature type="region of interest" description="Disordered" evidence="3">
    <location>
        <begin position="1"/>
        <end position="145"/>
    </location>
</feature>
<sequence length="742" mass="78780">MGADKPAGGAGHPPATDPVPGTRQAPASPAPRPRPPAPGLPGAATGAGSAGRPAQPQHLPSLTPRTAAASPAPGLPPSQHARHASLRIRTDSAGHEAAPARQPQSARGPGPHSDVRPPPAPAPIVPSATESAAGSAPRPAIDGMSPVVIKRTTSFSQRIHNFLHRDRPHRHAPPATPTIAYRTPTTQTQSAATSANPSATVSADNSPPAGASPCASSANMAGDFATATATARPPAPAPAPAPDPGPYRPQRTHRPVPDSKVFAVSQASLRSVNPRGSQIDQVTASMRRLSSMAGAPPPGHPVSREPSQNTLHQPHPPPPPLPPPPPPEEAPSAAAAGAEPRSPAAGEPESEPGSVLAGKTLLAKPPHAASRDADSDTDGDGAPASPGPRERLAAGASRDLSATAHKKAAPVYSTHKATLNQFGRQTKVIGAGTGGTVRLLQGATLDARPPSLRSGPPSSHHGDDDPCAYAPCEHKLFAVKEFRKRRADETPRAYMKKVTSEFCIGSSIHHENVIETLDLIFEGERVYEIMEYCPHDLFTFVASANMGLDETFCWFKQVCQGVQYLHRIGIAHRDLKLENCLLTDHGIVKIIDFGCATVYKTPFQKEPSQVVGVTGSDPYIAPEVLLSRRQLPYYAHTADIWSVGIMYMCMTLLKFPWRIADTETDRSYGAYIRDWPRGREKLFAQLPTLRHDGKSVIEGMVYPDAKGRLTMDQVMDSRWMKEIDVCHATYAAKSHAHHMEVT</sequence>
<dbReference type="GO" id="GO:0005829">
    <property type="term" value="C:cytosol"/>
    <property type="evidence" value="ECO:0007669"/>
    <property type="project" value="TreeGrafter"/>
</dbReference>
<feature type="compositionally biased region" description="Polar residues" evidence="3">
    <location>
        <begin position="265"/>
        <end position="284"/>
    </location>
</feature>
<dbReference type="PANTHER" id="PTHR24346">
    <property type="entry name" value="MAP/MICROTUBULE AFFINITY-REGULATING KINASE"/>
    <property type="match status" value="1"/>
</dbReference>
<evidence type="ECO:0000256" key="3">
    <source>
        <dbReference type="SAM" id="MobiDB-lite"/>
    </source>
</evidence>
<feature type="domain" description="Protein kinase" evidence="4">
    <location>
        <begin position="423"/>
        <end position="720"/>
    </location>
</feature>
<keyword evidence="2" id="KW-0067">ATP-binding</keyword>
<feature type="compositionally biased region" description="Pro residues" evidence="3">
    <location>
        <begin position="28"/>
        <end position="39"/>
    </location>
</feature>
<dbReference type="SUPFAM" id="SSF56112">
    <property type="entry name" value="Protein kinase-like (PK-like)"/>
    <property type="match status" value="1"/>
</dbReference>
<dbReference type="GO" id="GO:0005524">
    <property type="term" value="F:ATP binding"/>
    <property type="evidence" value="ECO:0007669"/>
    <property type="project" value="UniProtKB-KW"/>
</dbReference>
<organism evidence="5 6">
    <name type="scientific">Coemansia javaensis</name>
    <dbReference type="NCBI Taxonomy" id="2761396"/>
    <lineage>
        <taxon>Eukaryota</taxon>
        <taxon>Fungi</taxon>
        <taxon>Fungi incertae sedis</taxon>
        <taxon>Zoopagomycota</taxon>
        <taxon>Kickxellomycotina</taxon>
        <taxon>Kickxellomycetes</taxon>
        <taxon>Kickxellales</taxon>
        <taxon>Kickxellaceae</taxon>
        <taxon>Coemansia</taxon>
    </lineage>
</organism>
<dbReference type="EMBL" id="JANBUL010000128">
    <property type="protein sequence ID" value="KAJ2780713.1"/>
    <property type="molecule type" value="Genomic_DNA"/>
</dbReference>
<dbReference type="Proteomes" id="UP001140217">
    <property type="component" value="Unassembled WGS sequence"/>
</dbReference>
<dbReference type="InterPro" id="IPR011009">
    <property type="entry name" value="Kinase-like_dom_sf"/>
</dbReference>
<evidence type="ECO:0000313" key="6">
    <source>
        <dbReference type="Proteomes" id="UP001140217"/>
    </source>
</evidence>
<feature type="compositionally biased region" description="Low complexity" evidence="3">
    <location>
        <begin position="448"/>
        <end position="459"/>
    </location>
</feature>
<dbReference type="Gene3D" id="1.10.510.10">
    <property type="entry name" value="Transferase(Phosphotransferase) domain 1"/>
    <property type="match status" value="1"/>
</dbReference>
<reference evidence="5" key="1">
    <citation type="submission" date="2022-07" db="EMBL/GenBank/DDBJ databases">
        <title>Phylogenomic reconstructions and comparative analyses of Kickxellomycotina fungi.</title>
        <authorList>
            <person name="Reynolds N.K."/>
            <person name="Stajich J.E."/>
            <person name="Barry K."/>
            <person name="Grigoriev I.V."/>
            <person name="Crous P."/>
            <person name="Smith M.E."/>
        </authorList>
    </citation>
    <scope>NUCLEOTIDE SEQUENCE</scope>
    <source>
        <strain evidence="5">NBRC 105414</strain>
    </source>
</reference>
<dbReference type="GO" id="GO:0004674">
    <property type="term" value="F:protein serine/threonine kinase activity"/>
    <property type="evidence" value="ECO:0007669"/>
    <property type="project" value="UniProtKB-KW"/>
</dbReference>
<keyword evidence="5" id="KW-0418">Kinase</keyword>
<proteinExistence type="predicted"/>
<evidence type="ECO:0000313" key="5">
    <source>
        <dbReference type="EMBL" id="KAJ2780713.1"/>
    </source>
</evidence>
<feature type="compositionally biased region" description="Low complexity" evidence="3">
    <location>
        <begin position="330"/>
        <end position="354"/>
    </location>
</feature>
<protein>
    <submittedName>
        <fullName evidence="5">Serine/threonine protein kinase</fullName>
    </submittedName>
</protein>
<evidence type="ECO:0000259" key="4">
    <source>
        <dbReference type="PROSITE" id="PS50011"/>
    </source>
</evidence>
<keyword evidence="5" id="KW-0723">Serine/threonine-protein kinase</keyword>
<keyword evidence="6" id="KW-1185">Reference proteome</keyword>
<dbReference type="PROSITE" id="PS00108">
    <property type="entry name" value="PROTEIN_KINASE_ST"/>
    <property type="match status" value="1"/>
</dbReference>
<dbReference type="GO" id="GO:0035556">
    <property type="term" value="P:intracellular signal transduction"/>
    <property type="evidence" value="ECO:0007669"/>
    <property type="project" value="TreeGrafter"/>
</dbReference>
<feature type="compositionally biased region" description="Pro residues" evidence="3">
    <location>
        <begin position="233"/>
        <end position="247"/>
    </location>
</feature>
<dbReference type="GO" id="GO:0005634">
    <property type="term" value="C:nucleus"/>
    <property type="evidence" value="ECO:0007669"/>
    <property type="project" value="TreeGrafter"/>
</dbReference>
<feature type="compositionally biased region" description="Pro residues" evidence="3">
    <location>
        <begin position="314"/>
        <end position="329"/>
    </location>
</feature>
<dbReference type="OrthoDB" id="6513151at2759"/>
<comment type="caution">
    <text evidence="5">The sequence shown here is derived from an EMBL/GenBank/DDBJ whole genome shotgun (WGS) entry which is preliminary data.</text>
</comment>
<feature type="region of interest" description="Disordered" evidence="3">
    <location>
        <begin position="446"/>
        <end position="465"/>
    </location>
</feature>
<feature type="region of interest" description="Disordered" evidence="3">
    <location>
        <begin position="163"/>
        <end position="410"/>
    </location>
</feature>
<dbReference type="PROSITE" id="PS50011">
    <property type="entry name" value="PROTEIN_KINASE_DOM"/>
    <property type="match status" value="1"/>
</dbReference>
<accession>A0A9W8H9J7</accession>
<dbReference type="InterPro" id="IPR008271">
    <property type="entry name" value="Ser/Thr_kinase_AS"/>
</dbReference>
<evidence type="ECO:0000256" key="2">
    <source>
        <dbReference type="ARBA" id="ARBA00022840"/>
    </source>
</evidence>
<evidence type="ECO:0000256" key="1">
    <source>
        <dbReference type="ARBA" id="ARBA00022741"/>
    </source>
</evidence>
<name>A0A9W8H9J7_9FUNG</name>